<name>A0A7W6D1M3_9HYPH</name>
<sequence>MQPGLSRAEREVLTGLAFGDRRLIWDGATLHGLACRGLAECRLDGWAITSAGRRALHGMETRTVLDGEALISRITPNKAP</sequence>
<evidence type="ECO:0000313" key="2">
    <source>
        <dbReference type="Proteomes" id="UP000528964"/>
    </source>
</evidence>
<gene>
    <name evidence="1" type="ORF">GGR24_001392</name>
</gene>
<reference evidence="1 2" key="1">
    <citation type="submission" date="2020-08" db="EMBL/GenBank/DDBJ databases">
        <title>Genomic Encyclopedia of Type Strains, Phase IV (KMG-IV): sequencing the most valuable type-strain genomes for metagenomic binning, comparative biology and taxonomic classification.</title>
        <authorList>
            <person name="Goeker M."/>
        </authorList>
    </citation>
    <scope>NUCLEOTIDE SEQUENCE [LARGE SCALE GENOMIC DNA]</scope>
    <source>
        <strain evidence="1 2">DSM 25481</strain>
    </source>
</reference>
<comment type="caution">
    <text evidence="1">The sequence shown here is derived from an EMBL/GenBank/DDBJ whole genome shotgun (WGS) entry which is preliminary data.</text>
</comment>
<accession>A0A7W6D1M3</accession>
<dbReference type="AlphaFoldDB" id="A0A7W6D1M3"/>
<protein>
    <submittedName>
        <fullName evidence="1">Uncharacterized protein</fullName>
    </submittedName>
</protein>
<dbReference type="RefSeq" id="WP_183394619.1">
    <property type="nucleotide sequence ID" value="NZ_JACIDR010000002.1"/>
</dbReference>
<evidence type="ECO:0000313" key="1">
    <source>
        <dbReference type="EMBL" id="MBB3972735.1"/>
    </source>
</evidence>
<proteinExistence type="predicted"/>
<keyword evidence="2" id="KW-1185">Reference proteome</keyword>
<dbReference type="Proteomes" id="UP000528964">
    <property type="component" value="Unassembled WGS sequence"/>
</dbReference>
<organism evidence="1 2">
    <name type="scientific">Hansschlegelia beijingensis</name>
    <dbReference type="NCBI Taxonomy" id="1133344"/>
    <lineage>
        <taxon>Bacteria</taxon>
        <taxon>Pseudomonadati</taxon>
        <taxon>Pseudomonadota</taxon>
        <taxon>Alphaproteobacteria</taxon>
        <taxon>Hyphomicrobiales</taxon>
        <taxon>Methylopilaceae</taxon>
        <taxon>Hansschlegelia</taxon>
    </lineage>
</organism>
<dbReference type="EMBL" id="JACIDR010000002">
    <property type="protein sequence ID" value="MBB3972735.1"/>
    <property type="molecule type" value="Genomic_DNA"/>
</dbReference>